<comment type="caution">
    <text evidence="2">The sequence shown here is derived from an EMBL/GenBank/DDBJ whole genome shotgun (WGS) entry which is preliminary data.</text>
</comment>
<organism evidence="2 3">
    <name type="scientific">Sphingobium yanoikuyae</name>
    <name type="common">Sphingomonas yanoikuyae</name>
    <dbReference type="NCBI Taxonomy" id="13690"/>
    <lineage>
        <taxon>Bacteria</taxon>
        <taxon>Pseudomonadati</taxon>
        <taxon>Pseudomonadota</taxon>
        <taxon>Alphaproteobacteria</taxon>
        <taxon>Sphingomonadales</taxon>
        <taxon>Sphingomonadaceae</taxon>
        <taxon>Sphingobium</taxon>
    </lineage>
</organism>
<gene>
    <name evidence="2" type="ORF">N5J77_27100</name>
</gene>
<dbReference type="InterPro" id="IPR049805">
    <property type="entry name" value="Lasso_benenodin"/>
</dbReference>
<protein>
    <submittedName>
        <fullName evidence="2">Benenodin family lasso peptide</fullName>
    </submittedName>
</protein>
<dbReference type="AlphaFoldDB" id="A0AA43BDY0"/>
<dbReference type="EMBL" id="JAOCKX010000070">
    <property type="protein sequence ID" value="MDH2134805.1"/>
    <property type="molecule type" value="Genomic_DNA"/>
</dbReference>
<accession>A0AA43BDY0</accession>
<dbReference type="NCBIfam" id="NF033522">
    <property type="entry name" value="lasso_benenodin"/>
    <property type="match status" value="1"/>
</dbReference>
<evidence type="ECO:0000313" key="3">
    <source>
        <dbReference type="Proteomes" id="UP001162318"/>
    </source>
</evidence>
<dbReference type="RefSeq" id="WP_172438626.1">
    <property type="nucleotide sequence ID" value="NZ_CP023741.1"/>
</dbReference>
<dbReference type="GeneID" id="57780336"/>
<evidence type="ECO:0000256" key="1">
    <source>
        <dbReference type="SAM" id="MobiDB-lite"/>
    </source>
</evidence>
<dbReference type="Pfam" id="PF24178">
    <property type="entry name" value="Subterisin"/>
    <property type="match status" value="1"/>
</dbReference>
<feature type="region of interest" description="Disordered" evidence="1">
    <location>
        <begin position="1"/>
        <end position="43"/>
    </location>
</feature>
<reference evidence="2" key="1">
    <citation type="submission" date="2022-09" db="EMBL/GenBank/DDBJ databases">
        <title>Intensive care unit water sources are persistently colonized with multi-drug resistant bacteria and are the site of extensive horizontal gene transfer of antibiotic resistance genes.</title>
        <authorList>
            <person name="Diorio-Toth L."/>
        </authorList>
    </citation>
    <scope>NUCLEOTIDE SEQUENCE</scope>
    <source>
        <strain evidence="2">GD03659</strain>
    </source>
</reference>
<proteinExistence type="predicted"/>
<name>A0AA43BDY0_SPHYA</name>
<sequence>MQNEIEQNVDVIDLGTASIETQGGSPEPGSDLPAFQRQIGIED</sequence>
<evidence type="ECO:0000313" key="2">
    <source>
        <dbReference type="EMBL" id="MDH2134805.1"/>
    </source>
</evidence>
<dbReference type="Proteomes" id="UP001162318">
    <property type="component" value="Unassembled WGS sequence"/>
</dbReference>